<dbReference type="RefSeq" id="WP_186950232.1">
    <property type="nucleotide sequence ID" value="NZ_JACOPL010000015.1"/>
</dbReference>
<keyword evidence="2" id="KW-1185">Reference proteome</keyword>
<comment type="caution">
    <text evidence="1">The sequence shown here is derived from an EMBL/GenBank/DDBJ whole genome shotgun (WGS) entry which is preliminary data.</text>
</comment>
<dbReference type="AlphaFoldDB" id="A0A923LYP8"/>
<name>A0A923LYP8_9FIRM</name>
<organism evidence="1 2">
    <name type="scientific">Agathobaculum faecis</name>
    <dbReference type="NCBI Taxonomy" id="2763013"/>
    <lineage>
        <taxon>Bacteria</taxon>
        <taxon>Bacillati</taxon>
        <taxon>Bacillota</taxon>
        <taxon>Clostridia</taxon>
        <taxon>Eubacteriales</taxon>
        <taxon>Butyricicoccaceae</taxon>
        <taxon>Agathobaculum</taxon>
    </lineage>
</organism>
<reference evidence="1" key="1">
    <citation type="submission" date="2020-08" db="EMBL/GenBank/DDBJ databases">
        <title>Genome public.</title>
        <authorList>
            <person name="Liu C."/>
            <person name="Sun Q."/>
        </authorList>
    </citation>
    <scope>NUCLEOTIDE SEQUENCE</scope>
    <source>
        <strain evidence="1">NSJ-28</strain>
    </source>
</reference>
<gene>
    <name evidence="1" type="ORF">H8S45_13280</name>
</gene>
<accession>A0A923LYP8</accession>
<dbReference type="SUPFAM" id="SSF102405">
    <property type="entry name" value="MCP/YpsA-like"/>
    <property type="match status" value="1"/>
</dbReference>
<evidence type="ECO:0000313" key="1">
    <source>
        <dbReference type="EMBL" id="MBC5726427.1"/>
    </source>
</evidence>
<evidence type="ECO:0000313" key="2">
    <source>
        <dbReference type="Proteomes" id="UP000606499"/>
    </source>
</evidence>
<proteinExistence type="predicted"/>
<dbReference type="EMBL" id="JACOPL010000015">
    <property type="protein sequence ID" value="MBC5726427.1"/>
    <property type="molecule type" value="Genomic_DNA"/>
</dbReference>
<sequence length="141" mass="15982">MIACTFFGHRDCPDSIRPKLRSVLIALIENQQVDTFYVGRQGSFDALVYAALRELAAEYPHIRYTAVLERLSGKSIDDFTETLFPEVMENVPPRFAIDRRNNWMLQQADFVVVYVTHTWGGAAKFAGKAEKQGKIVINLAD</sequence>
<dbReference type="Gene3D" id="3.40.50.450">
    <property type="match status" value="1"/>
</dbReference>
<evidence type="ECO:0008006" key="3">
    <source>
        <dbReference type="Google" id="ProtNLM"/>
    </source>
</evidence>
<dbReference type="Proteomes" id="UP000606499">
    <property type="component" value="Unassembled WGS sequence"/>
</dbReference>
<protein>
    <recommendedName>
        <fullName evidence="3">DUF1273 family protein</fullName>
    </recommendedName>
</protein>